<dbReference type="AlphaFoldDB" id="G0QNZ4"/>
<dbReference type="InParanoid" id="G0QNZ4"/>
<evidence type="ECO:0000256" key="1">
    <source>
        <dbReference type="SAM" id="Phobius"/>
    </source>
</evidence>
<organism evidence="2 3">
    <name type="scientific">Ichthyophthirius multifiliis</name>
    <name type="common">White spot disease agent</name>
    <name type="synonym">Ich</name>
    <dbReference type="NCBI Taxonomy" id="5932"/>
    <lineage>
        <taxon>Eukaryota</taxon>
        <taxon>Sar</taxon>
        <taxon>Alveolata</taxon>
        <taxon>Ciliophora</taxon>
        <taxon>Intramacronucleata</taxon>
        <taxon>Oligohymenophorea</taxon>
        <taxon>Hymenostomatida</taxon>
        <taxon>Ophryoglenina</taxon>
        <taxon>Ichthyophthirius</taxon>
    </lineage>
</organism>
<evidence type="ECO:0000313" key="3">
    <source>
        <dbReference type="Proteomes" id="UP000008983"/>
    </source>
</evidence>
<keyword evidence="1" id="KW-0812">Transmembrane</keyword>
<sequence>MKILNVFQQNNEFNFELKFGEEFRKHKSQESSVQQFLNSIDSSEDGRERLNTKDQKFVLEDQTCFDESQNLNNFNTDQDNDSQIFNGQSLILQNNIQSPKSYQETSQNYAIQTKDISQFPKIFEQQQQNSSKIYKNITLQTNINYQSIQNQNIENTTHQINKIIISAQNKSNYKLINKIDQYQRKRQVSLIKSDINHISNYSVRLQNRVERLKTPSLIKIGVKNLRSENTLEKDNVNLQRNSLFQEKIKDFNFQNSKKLLVLQQKKILHQIIYEQKFNKKYNFYLILFFFYYLILLVANSLIQNSSNGQLRLFFQNFSIINQPSYISIDILNLLDIYSQQIILQQKNFFQVSDEDKKYKLEQIYKQFQINF</sequence>
<dbReference type="GeneID" id="14909235"/>
<protein>
    <recommendedName>
        <fullName evidence="4">Transmembrane protein</fullName>
    </recommendedName>
</protein>
<dbReference type="EMBL" id="GL983515">
    <property type="protein sequence ID" value="EGR33062.1"/>
    <property type="molecule type" value="Genomic_DNA"/>
</dbReference>
<reference evidence="2 3" key="1">
    <citation type="submission" date="2011-07" db="EMBL/GenBank/DDBJ databases">
        <authorList>
            <person name="Coyne R."/>
            <person name="Brami D."/>
            <person name="Johnson J."/>
            <person name="Hostetler J."/>
            <person name="Hannick L."/>
            <person name="Clark T."/>
            <person name="Cassidy-Hanley D."/>
            <person name="Inman J."/>
        </authorList>
    </citation>
    <scope>NUCLEOTIDE SEQUENCE [LARGE SCALE GENOMIC DNA]</scope>
    <source>
        <strain evidence="2 3">G5</strain>
    </source>
</reference>
<dbReference type="RefSeq" id="XP_004037048.1">
    <property type="nucleotide sequence ID" value="XM_004037000.1"/>
</dbReference>
<keyword evidence="1" id="KW-1133">Transmembrane helix</keyword>
<accession>G0QNZ4</accession>
<proteinExistence type="predicted"/>
<dbReference type="Proteomes" id="UP000008983">
    <property type="component" value="Unassembled WGS sequence"/>
</dbReference>
<keyword evidence="3" id="KW-1185">Reference proteome</keyword>
<feature type="transmembrane region" description="Helical" evidence="1">
    <location>
        <begin position="281"/>
        <end position="302"/>
    </location>
</feature>
<name>G0QNZ4_ICHMU</name>
<gene>
    <name evidence="2" type="ORF">IMG5_062680</name>
</gene>
<evidence type="ECO:0000313" key="2">
    <source>
        <dbReference type="EMBL" id="EGR33062.1"/>
    </source>
</evidence>
<evidence type="ECO:0008006" key="4">
    <source>
        <dbReference type="Google" id="ProtNLM"/>
    </source>
</evidence>
<keyword evidence="1" id="KW-0472">Membrane</keyword>